<accession>A0ABT0PD85</accession>
<keyword evidence="3" id="KW-1185">Reference proteome</keyword>
<proteinExistence type="predicted"/>
<evidence type="ECO:0000313" key="2">
    <source>
        <dbReference type="EMBL" id="MCL6269324.1"/>
    </source>
</evidence>
<feature type="domain" description="DUF6795" evidence="1">
    <location>
        <begin position="50"/>
        <end position="150"/>
    </location>
</feature>
<protein>
    <recommendedName>
        <fullName evidence="1">DUF6795 domain-containing protein</fullName>
    </recommendedName>
</protein>
<organism evidence="2 3">
    <name type="scientific">Parendozoicomonas callyspongiae</name>
    <dbReference type="NCBI Taxonomy" id="2942213"/>
    <lineage>
        <taxon>Bacteria</taxon>
        <taxon>Pseudomonadati</taxon>
        <taxon>Pseudomonadota</taxon>
        <taxon>Gammaproteobacteria</taxon>
        <taxon>Oceanospirillales</taxon>
        <taxon>Endozoicomonadaceae</taxon>
        <taxon>Parendozoicomonas</taxon>
    </lineage>
</organism>
<name>A0ABT0PD85_9GAMM</name>
<evidence type="ECO:0000259" key="1">
    <source>
        <dbReference type="Pfam" id="PF20598"/>
    </source>
</evidence>
<gene>
    <name evidence="2" type="ORF">M3P05_05115</name>
</gene>
<dbReference type="Pfam" id="PF20598">
    <property type="entry name" value="DUF6795"/>
    <property type="match status" value="1"/>
</dbReference>
<dbReference type="InterPro" id="IPR046474">
    <property type="entry name" value="DUF6795"/>
</dbReference>
<dbReference type="RefSeq" id="WP_249698304.1">
    <property type="nucleotide sequence ID" value="NZ_JAMFLX010000005.1"/>
</dbReference>
<comment type="caution">
    <text evidence="2">The sequence shown here is derived from an EMBL/GenBank/DDBJ whole genome shotgun (WGS) entry which is preliminary data.</text>
</comment>
<dbReference type="EMBL" id="JAMFLX010000005">
    <property type="protein sequence ID" value="MCL6269324.1"/>
    <property type="molecule type" value="Genomic_DNA"/>
</dbReference>
<dbReference type="Proteomes" id="UP001203338">
    <property type="component" value="Unassembled WGS sequence"/>
</dbReference>
<reference evidence="2 3" key="1">
    <citation type="submission" date="2022-05" db="EMBL/GenBank/DDBJ databases">
        <authorList>
            <person name="Park J.-S."/>
        </authorList>
    </citation>
    <scope>NUCLEOTIDE SEQUENCE [LARGE SCALE GENOMIC DNA]</scope>
    <source>
        <strain evidence="2 3">2012CJ34-2</strain>
    </source>
</reference>
<evidence type="ECO:0000313" key="3">
    <source>
        <dbReference type="Proteomes" id="UP001203338"/>
    </source>
</evidence>
<sequence length="169" mass="18543">MLLQSTFLKRDNFTAGVSLICLLVILAGYSGSGVAMSLFSSKEVVLFSDVEGSITYDGKPISGATILRTSKWQKENSDSVITENDGSFRMPAITMSHNSLLPSQFVSHQRITVQYQGNDFVIWSMGKINPELDGELGGKKIKFTCELKDEMEPVDVPEGLLVTACKLQQ</sequence>